<dbReference type="InterPro" id="IPR005215">
    <property type="entry name" value="Trig_fac"/>
</dbReference>
<dbReference type="SUPFAM" id="SSF54534">
    <property type="entry name" value="FKBP-like"/>
    <property type="match status" value="1"/>
</dbReference>
<evidence type="ECO:0000256" key="7">
    <source>
        <dbReference type="ARBA" id="ARBA00023235"/>
    </source>
</evidence>
<dbReference type="GO" id="GO:0043335">
    <property type="term" value="P:protein unfolding"/>
    <property type="evidence" value="ECO:0007669"/>
    <property type="project" value="TreeGrafter"/>
</dbReference>
<dbReference type="Gene3D" id="1.10.3120.10">
    <property type="entry name" value="Trigger factor, C-terminal domain"/>
    <property type="match status" value="1"/>
</dbReference>
<dbReference type="InterPro" id="IPR008881">
    <property type="entry name" value="Trigger_fac_ribosome-bd_bac"/>
</dbReference>
<protein>
    <recommendedName>
        <fullName evidence="4 9">Trigger factor</fullName>
        <shortName evidence="9">TF</shortName>
        <ecNumber evidence="3 9">5.2.1.8</ecNumber>
    </recommendedName>
    <alternativeName>
        <fullName evidence="8 9">PPIase</fullName>
    </alternativeName>
</protein>
<feature type="domain" description="Trigger factor ribosome-binding bacterial" evidence="10">
    <location>
        <begin position="5"/>
        <end position="150"/>
    </location>
</feature>
<name>A0A1N6NX14_9SPIO</name>
<dbReference type="GO" id="GO:0003755">
    <property type="term" value="F:peptidyl-prolyl cis-trans isomerase activity"/>
    <property type="evidence" value="ECO:0007669"/>
    <property type="project" value="UniProtKB-UniRule"/>
</dbReference>
<dbReference type="EC" id="5.2.1.8" evidence="3 9"/>
<sequence>MIQEKKIEKLENSAVQLHITIPQDEVRVAYDDLVKKYAKSAQIKGFRKGKVPRDLLERRFGEGFRAEALQNLLEAGLEEALKDVEERPLPYARPSLVEEDLELTLDAPLSFSVTYDVFPEVTPGTYEGLTVAEPKVSITKADEDRELEELRQQNALVIEKEDGTVAKGDIATVTLEELDEDGSPLDGTRQEDLTVTVGEEENLYRIDKDIIGFSRGETRTIEKEYSQEDDHESLKGQKKRLQVTVSTIKQRDVPELDDEFAQDVSDEFETLKDLRKDIKKRLAENAEKKIRAQKIDELMKQISENTALEVPASMVQTELESSWRGLAEQYHATPEQLEQLLAFQGKTRDEIFDEWRPSALERLKRSLIAQKLIELEKIEVSDAEAEDQIRKDAEERKADPEPILEYYRNKNMLSYVKQDLAERTLFDRLLEKSTVTPGEKIKYLDLMAENG</sequence>
<comment type="function">
    <text evidence="9">Involved in protein export. Acts as a chaperone by maintaining the newly synthesized protein in an open conformation. Functions as a peptidyl-prolyl cis-trans isomerase.</text>
</comment>
<keyword evidence="13" id="KW-1185">Reference proteome</keyword>
<dbReference type="PANTHER" id="PTHR30560:SF3">
    <property type="entry name" value="TRIGGER FACTOR-LIKE PROTEIN TIG, CHLOROPLASTIC"/>
    <property type="match status" value="1"/>
</dbReference>
<evidence type="ECO:0000313" key="12">
    <source>
        <dbReference type="EMBL" id="SIP96621.1"/>
    </source>
</evidence>
<accession>A0A1N6NX14</accession>
<dbReference type="NCBIfam" id="TIGR00115">
    <property type="entry name" value="tig"/>
    <property type="match status" value="1"/>
</dbReference>
<keyword evidence="5 9" id="KW-0697">Rotamase</keyword>
<dbReference type="GO" id="GO:0005737">
    <property type="term" value="C:cytoplasm"/>
    <property type="evidence" value="ECO:0007669"/>
    <property type="project" value="UniProtKB-SubCell"/>
</dbReference>
<evidence type="ECO:0000256" key="6">
    <source>
        <dbReference type="ARBA" id="ARBA00023186"/>
    </source>
</evidence>
<dbReference type="GO" id="GO:0043022">
    <property type="term" value="F:ribosome binding"/>
    <property type="evidence" value="ECO:0007669"/>
    <property type="project" value="TreeGrafter"/>
</dbReference>
<dbReference type="GO" id="GO:0015031">
    <property type="term" value="P:protein transport"/>
    <property type="evidence" value="ECO:0007669"/>
    <property type="project" value="UniProtKB-UniRule"/>
</dbReference>
<feature type="domain" description="Trigger factor C-terminal" evidence="11">
    <location>
        <begin position="270"/>
        <end position="431"/>
    </location>
</feature>
<evidence type="ECO:0000256" key="2">
    <source>
        <dbReference type="ARBA" id="ARBA00005464"/>
    </source>
</evidence>
<dbReference type="HAMAP" id="MF_00303">
    <property type="entry name" value="Trigger_factor_Tig"/>
    <property type="match status" value="1"/>
</dbReference>
<dbReference type="GO" id="GO:0044183">
    <property type="term" value="F:protein folding chaperone"/>
    <property type="evidence" value="ECO:0007669"/>
    <property type="project" value="TreeGrafter"/>
</dbReference>
<evidence type="ECO:0000259" key="10">
    <source>
        <dbReference type="Pfam" id="PF05697"/>
    </source>
</evidence>
<comment type="similarity">
    <text evidence="2 9">Belongs to the FKBP-type PPIase family. Tig subfamily.</text>
</comment>
<dbReference type="InterPro" id="IPR027304">
    <property type="entry name" value="Trigger_fact/SurA_dom_sf"/>
</dbReference>
<dbReference type="RefSeq" id="WP_076487576.1">
    <property type="nucleotide sequence ID" value="NZ_FTMS01000002.1"/>
</dbReference>
<evidence type="ECO:0000256" key="3">
    <source>
        <dbReference type="ARBA" id="ARBA00013194"/>
    </source>
</evidence>
<dbReference type="InterPro" id="IPR008880">
    <property type="entry name" value="Trigger_fac_C"/>
</dbReference>
<dbReference type="Proteomes" id="UP000186400">
    <property type="component" value="Unassembled WGS sequence"/>
</dbReference>
<dbReference type="Gene3D" id="3.10.50.40">
    <property type="match status" value="1"/>
</dbReference>
<keyword evidence="6 9" id="KW-0143">Chaperone</keyword>
<dbReference type="SUPFAM" id="SSF102735">
    <property type="entry name" value="Trigger factor ribosome-binding domain"/>
    <property type="match status" value="1"/>
</dbReference>
<dbReference type="InterPro" id="IPR046357">
    <property type="entry name" value="PPIase_dom_sf"/>
</dbReference>
<dbReference type="EMBL" id="FTMS01000002">
    <property type="protein sequence ID" value="SIP96621.1"/>
    <property type="molecule type" value="Genomic_DNA"/>
</dbReference>
<dbReference type="PIRSF" id="PIRSF003095">
    <property type="entry name" value="Trigger_factor"/>
    <property type="match status" value="1"/>
</dbReference>
<dbReference type="SUPFAM" id="SSF109998">
    <property type="entry name" value="Triger factor/SurA peptide-binding domain-like"/>
    <property type="match status" value="1"/>
</dbReference>
<dbReference type="Pfam" id="PF05697">
    <property type="entry name" value="Trigger_N"/>
    <property type="match status" value="1"/>
</dbReference>
<dbReference type="OrthoDB" id="9767721at2"/>
<dbReference type="InterPro" id="IPR037041">
    <property type="entry name" value="Trigger_fac_C_sf"/>
</dbReference>
<comment type="domain">
    <text evidence="9">Consists of 3 domains; the N-terminus binds the ribosome, the middle domain has PPIase activity, while the C-terminus has intrinsic chaperone activity on its own.</text>
</comment>
<organism evidence="12 13">
    <name type="scientific">Alkalispirochaeta americana</name>
    <dbReference type="NCBI Taxonomy" id="159291"/>
    <lineage>
        <taxon>Bacteria</taxon>
        <taxon>Pseudomonadati</taxon>
        <taxon>Spirochaetota</taxon>
        <taxon>Spirochaetia</taxon>
        <taxon>Spirochaetales</taxon>
        <taxon>Spirochaetaceae</taxon>
        <taxon>Alkalispirochaeta</taxon>
    </lineage>
</organism>
<evidence type="ECO:0000256" key="5">
    <source>
        <dbReference type="ARBA" id="ARBA00023110"/>
    </source>
</evidence>
<evidence type="ECO:0000313" key="13">
    <source>
        <dbReference type="Proteomes" id="UP000186400"/>
    </source>
</evidence>
<keyword evidence="9" id="KW-0131">Cell cycle</keyword>
<dbReference type="PANTHER" id="PTHR30560">
    <property type="entry name" value="TRIGGER FACTOR CHAPERONE AND PEPTIDYL-PROLYL CIS/TRANS ISOMERASE"/>
    <property type="match status" value="1"/>
</dbReference>
<dbReference type="InterPro" id="IPR036611">
    <property type="entry name" value="Trigger_fac_ribosome-bd_sf"/>
</dbReference>
<dbReference type="STRING" id="159291.SAMN05920897_10212"/>
<dbReference type="GO" id="GO:0051301">
    <property type="term" value="P:cell division"/>
    <property type="evidence" value="ECO:0007669"/>
    <property type="project" value="UniProtKB-KW"/>
</dbReference>
<keyword evidence="9" id="KW-0963">Cytoplasm</keyword>
<comment type="subcellular location">
    <subcellularLocation>
        <location evidence="9">Cytoplasm</location>
    </subcellularLocation>
    <text evidence="9">About half TF is bound to the ribosome near the polypeptide exit tunnel while the other half is free in the cytoplasm.</text>
</comment>
<dbReference type="AlphaFoldDB" id="A0A1N6NX14"/>
<evidence type="ECO:0000256" key="4">
    <source>
        <dbReference type="ARBA" id="ARBA00016902"/>
    </source>
</evidence>
<evidence type="ECO:0000256" key="9">
    <source>
        <dbReference type="HAMAP-Rule" id="MF_00303"/>
    </source>
</evidence>
<dbReference type="Pfam" id="PF05698">
    <property type="entry name" value="Trigger_C"/>
    <property type="match status" value="1"/>
</dbReference>
<reference evidence="12 13" key="1">
    <citation type="submission" date="2017-01" db="EMBL/GenBank/DDBJ databases">
        <authorList>
            <person name="Mah S.A."/>
            <person name="Swanson W.J."/>
            <person name="Moy G.W."/>
            <person name="Vacquier V.D."/>
        </authorList>
    </citation>
    <scope>NUCLEOTIDE SEQUENCE [LARGE SCALE GENOMIC DNA]</scope>
    <source>
        <strain evidence="12 13">ASpG1</strain>
    </source>
</reference>
<comment type="catalytic activity">
    <reaction evidence="1 9">
        <text>[protein]-peptidylproline (omega=180) = [protein]-peptidylproline (omega=0)</text>
        <dbReference type="Rhea" id="RHEA:16237"/>
        <dbReference type="Rhea" id="RHEA-COMP:10747"/>
        <dbReference type="Rhea" id="RHEA-COMP:10748"/>
        <dbReference type="ChEBI" id="CHEBI:83833"/>
        <dbReference type="ChEBI" id="CHEBI:83834"/>
        <dbReference type="EC" id="5.2.1.8"/>
    </reaction>
</comment>
<evidence type="ECO:0000256" key="1">
    <source>
        <dbReference type="ARBA" id="ARBA00000971"/>
    </source>
</evidence>
<keyword evidence="9" id="KW-0132">Cell division</keyword>
<proteinExistence type="inferred from homology"/>
<evidence type="ECO:0000259" key="11">
    <source>
        <dbReference type="Pfam" id="PF05698"/>
    </source>
</evidence>
<gene>
    <name evidence="9" type="primary">tig</name>
    <name evidence="12" type="ORF">SAMN05920897_10212</name>
</gene>
<dbReference type="GO" id="GO:0051083">
    <property type="term" value="P:'de novo' cotranslational protein folding"/>
    <property type="evidence" value="ECO:0007669"/>
    <property type="project" value="TreeGrafter"/>
</dbReference>
<evidence type="ECO:0000256" key="8">
    <source>
        <dbReference type="ARBA" id="ARBA00029986"/>
    </source>
</evidence>
<dbReference type="Gene3D" id="3.30.70.1050">
    <property type="entry name" value="Trigger factor ribosome-binding domain"/>
    <property type="match status" value="1"/>
</dbReference>
<keyword evidence="7 9" id="KW-0413">Isomerase</keyword>